<dbReference type="GO" id="GO:0010133">
    <property type="term" value="P:L-proline catabolic process to L-glutamate"/>
    <property type="evidence" value="ECO:0007669"/>
    <property type="project" value="TreeGrafter"/>
</dbReference>
<organism evidence="3 4">
    <name type="scientific">Desulfarculus baarsii (strain ATCC 33931 / DSM 2075 / LMG 7858 / VKM B-1802 / 2st14)</name>
    <dbReference type="NCBI Taxonomy" id="644282"/>
    <lineage>
        <taxon>Bacteria</taxon>
        <taxon>Pseudomonadati</taxon>
        <taxon>Thermodesulfobacteriota</taxon>
        <taxon>Desulfarculia</taxon>
        <taxon>Desulfarculales</taxon>
        <taxon>Desulfarculaceae</taxon>
        <taxon>Desulfarculus</taxon>
    </lineage>
</organism>
<evidence type="ECO:0000313" key="3">
    <source>
        <dbReference type="EMBL" id="ADK83388.1"/>
    </source>
</evidence>
<dbReference type="HOGENOM" id="CLU_557508_0_0_7"/>
<dbReference type="PANTHER" id="PTHR13914">
    <property type="entry name" value="PROLINE OXIDASE"/>
    <property type="match status" value="1"/>
</dbReference>
<dbReference type="SUPFAM" id="SSF51730">
    <property type="entry name" value="FAD-linked oxidoreductase"/>
    <property type="match status" value="1"/>
</dbReference>
<evidence type="ECO:0000256" key="1">
    <source>
        <dbReference type="ARBA" id="ARBA00023002"/>
    </source>
</evidence>
<gene>
    <name evidence="3" type="ordered locus">Deba_0009</name>
</gene>
<sequence>MLFKRMTIGFLLALILAGALGLAAGGGLAGRGWPAAWAAAPSPSALEAATVSQLGALEAALRAQLQGRAAGDQGVRMALIKLSMWGPLADVTGWFLAALGDSRTARRAFAWLMPFIKWMCEPFLLVVDNDDDELETAAEIDKIFAFVAREKAKGLLVSLDNVGDASLSPEDARQYRAYYLDLIRRFTAGQASVNDLNVSLKLSALVHDLDAALDGQGRSARAQAKRAEIAAALVELLRAAAAPGKKVFIRIDMEEYAYKDMTLALFRQVVEQNRALALDGQGDLRLGVVIQAYLRDAAPDVAALATWARAHGFRAPIRLVKGAYLEHERALAAGQGLAKSPVWNNKPSTDANYEALAEVMLRRADAIKPAFGTHNLRTIARVMAVADALGLERHAYELQMLHGMGDPIKRVVVDAGRLMREYVPAGTLARGLKYAGRRFAELAGGQNALARSMRGDFSVFAGAPAFEGEQDIIDGRATLALLAQTRAGH</sequence>
<evidence type="ECO:0000259" key="2">
    <source>
        <dbReference type="Pfam" id="PF01619"/>
    </source>
</evidence>
<dbReference type="InterPro" id="IPR029041">
    <property type="entry name" value="FAD-linked_oxidoreductase-like"/>
</dbReference>
<dbReference type="InterPro" id="IPR002872">
    <property type="entry name" value="Proline_DH_dom"/>
</dbReference>
<dbReference type="RefSeq" id="WP_013256844.1">
    <property type="nucleotide sequence ID" value="NC_014365.1"/>
</dbReference>
<dbReference type="GO" id="GO:0004657">
    <property type="term" value="F:proline dehydrogenase activity"/>
    <property type="evidence" value="ECO:0007669"/>
    <property type="project" value="InterPro"/>
</dbReference>
<dbReference type="Pfam" id="PF01619">
    <property type="entry name" value="Pro_dh"/>
    <property type="match status" value="1"/>
</dbReference>
<keyword evidence="4" id="KW-1185">Reference proteome</keyword>
<reference evidence="3 4" key="1">
    <citation type="journal article" date="2010" name="Stand. Genomic Sci.">
        <title>Complete genome sequence of Desulfarculus baarsii type strain (2st14).</title>
        <authorList>
            <person name="Sun H."/>
            <person name="Spring S."/>
            <person name="Lapidus A."/>
            <person name="Davenport K."/>
            <person name="Del Rio T.G."/>
            <person name="Tice H."/>
            <person name="Nolan M."/>
            <person name="Copeland A."/>
            <person name="Cheng J.F."/>
            <person name="Lucas S."/>
            <person name="Tapia R."/>
            <person name="Goodwin L."/>
            <person name="Pitluck S."/>
            <person name="Ivanova N."/>
            <person name="Pagani I."/>
            <person name="Mavromatis K."/>
            <person name="Ovchinnikova G."/>
            <person name="Pati A."/>
            <person name="Chen A."/>
            <person name="Palaniappan K."/>
            <person name="Hauser L."/>
            <person name="Chang Y.J."/>
            <person name="Jeffries C.D."/>
            <person name="Detter J.C."/>
            <person name="Han C."/>
            <person name="Rohde M."/>
            <person name="Brambilla E."/>
            <person name="Goker M."/>
            <person name="Woyke T."/>
            <person name="Bristow J."/>
            <person name="Eisen J.A."/>
            <person name="Markowitz V."/>
            <person name="Hugenholtz P."/>
            <person name="Kyrpides N.C."/>
            <person name="Klenk H.P."/>
            <person name="Land M."/>
        </authorList>
    </citation>
    <scope>NUCLEOTIDE SEQUENCE [LARGE SCALE GENOMIC DNA]</scope>
    <source>
        <strain evidence="4">ATCC 33931 / DSM 2075 / LMG 7858 / VKM B-1802 / 2st14</strain>
    </source>
</reference>
<dbReference type="OrthoDB" id="9762913at2"/>
<dbReference type="AlphaFoldDB" id="E1QD69"/>
<proteinExistence type="predicted"/>
<dbReference type="PANTHER" id="PTHR13914:SF0">
    <property type="entry name" value="PROLINE DEHYDROGENASE 1, MITOCHONDRIAL"/>
    <property type="match status" value="1"/>
</dbReference>
<dbReference type="KEGG" id="dbr:Deba_0009"/>
<dbReference type="InterPro" id="IPR015659">
    <property type="entry name" value="Proline_oxidase"/>
</dbReference>
<name>E1QD69_DESB2</name>
<protein>
    <submittedName>
        <fullName evidence="3">Proline dehydrogenase</fullName>
    </submittedName>
</protein>
<dbReference type="Gene3D" id="3.20.20.220">
    <property type="match status" value="1"/>
</dbReference>
<dbReference type="EMBL" id="CP002085">
    <property type="protein sequence ID" value="ADK83388.1"/>
    <property type="molecule type" value="Genomic_DNA"/>
</dbReference>
<dbReference type="GO" id="GO:0071949">
    <property type="term" value="F:FAD binding"/>
    <property type="evidence" value="ECO:0007669"/>
    <property type="project" value="TreeGrafter"/>
</dbReference>
<dbReference type="STRING" id="644282.Deba_0009"/>
<keyword evidence="1" id="KW-0560">Oxidoreductase</keyword>
<accession>E1QD69</accession>
<evidence type="ECO:0000313" key="4">
    <source>
        <dbReference type="Proteomes" id="UP000009047"/>
    </source>
</evidence>
<dbReference type="Proteomes" id="UP000009047">
    <property type="component" value="Chromosome"/>
</dbReference>
<feature type="domain" description="Proline dehydrogenase" evidence="2">
    <location>
        <begin position="148"/>
        <end position="441"/>
    </location>
</feature>
<dbReference type="eggNOG" id="COG0506">
    <property type="taxonomic scope" value="Bacteria"/>
</dbReference>